<dbReference type="Gene3D" id="2.10.270.10">
    <property type="entry name" value="Cholin Binding"/>
    <property type="match status" value="3"/>
</dbReference>
<dbReference type="STRING" id="999415.HMPREF9943_00376"/>
<feature type="repeat" description="Cell wall-binding" evidence="3">
    <location>
        <begin position="494"/>
        <end position="513"/>
    </location>
</feature>
<dbReference type="SUPFAM" id="SSF51445">
    <property type="entry name" value="(Trans)glycosidases"/>
    <property type="match status" value="1"/>
</dbReference>
<protein>
    <submittedName>
        <fullName evidence="4">Uncharacterized protein</fullName>
    </submittedName>
</protein>
<dbReference type="InterPro" id="IPR018337">
    <property type="entry name" value="Cell_wall/Cho-bd_repeat"/>
</dbReference>
<dbReference type="eggNOG" id="COG3757">
    <property type="taxonomic scope" value="Bacteria"/>
</dbReference>
<dbReference type="GO" id="GO:0016052">
    <property type="term" value="P:carbohydrate catabolic process"/>
    <property type="evidence" value="ECO:0007669"/>
    <property type="project" value="TreeGrafter"/>
</dbReference>
<feature type="repeat" description="Cell wall-binding" evidence="3">
    <location>
        <begin position="66"/>
        <end position="85"/>
    </location>
</feature>
<keyword evidence="2" id="KW-0677">Repeat</keyword>
<comment type="similarity">
    <text evidence="1">Belongs to the glycosyl hydrolase 25 family.</text>
</comment>
<dbReference type="InterPro" id="IPR017853">
    <property type="entry name" value="GH"/>
</dbReference>
<feature type="repeat" description="Cell wall-binding" evidence="3">
    <location>
        <begin position="434"/>
        <end position="453"/>
    </location>
</feature>
<reference evidence="4 5" key="1">
    <citation type="submission" date="2013-02" db="EMBL/GenBank/DDBJ databases">
        <title>The Genome Sequence of Lactobacillus catenaformis F0143.</title>
        <authorList>
            <consortium name="The Broad Institute Genome Sequencing Platform"/>
            <person name="Earl A."/>
            <person name="Ward D."/>
            <person name="Feldgarden M."/>
            <person name="Gevers D."/>
            <person name="Izard J."/>
            <person name="Blanton J.M."/>
            <person name="Mathney J."/>
            <person name="Dewhirst F.E."/>
            <person name="Young S.K."/>
            <person name="Zeng Q."/>
            <person name="Gargeya S."/>
            <person name="Fitzgerald M."/>
            <person name="Haas B."/>
            <person name="Abouelleil A."/>
            <person name="Alvarado L."/>
            <person name="Arachchi H.M."/>
            <person name="Berlin A."/>
            <person name="Chapman S.B."/>
            <person name="Gearin G."/>
            <person name="Goldberg J."/>
            <person name="Griggs A."/>
            <person name="Gujja S."/>
            <person name="Hansen M."/>
            <person name="Heiman D."/>
            <person name="Howarth C."/>
            <person name="Larimer J."/>
            <person name="Lui A."/>
            <person name="MacDonald P.J.P."/>
            <person name="McCowen C."/>
            <person name="Montmayeur A."/>
            <person name="Murphy C."/>
            <person name="Neiman D."/>
            <person name="Pearson M."/>
            <person name="Priest M."/>
            <person name="Roberts A."/>
            <person name="Saif S."/>
            <person name="Shea T."/>
            <person name="Sisk P."/>
            <person name="Stolte C."/>
            <person name="Sykes S."/>
            <person name="Wortman J."/>
            <person name="Nusbaum C."/>
            <person name="Birren B."/>
        </authorList>
    </citation>
    <scope>NUCLEOTIDE SEQUENCE [LARGE SCALE GENOMIC DNA]</scope>
    <source>
        <strain evidence="4 5">OT 569</strain>
    </source>
</reference>
<dbReference type="GO" id="GO:0003796">
    <property type="term" value="F:lysozyme activity"/>
    <property type="evidence" value="ECO:0007669"/>
    <property type="project" value="InterPro"/>
</dbReference>
<evidence type="ECO:0000313" key="5">
    <source>
        <dbReference type="Proteomes" id="UP000011758"/>
    </source>
</evidence>
<keyword evidence="5" id="KW-1185">Reference proteome</keyword>
<dbReference type="EMBL" id="AGEJ01000007">
    <property type="protein sequence ID" value="EMD17375.1"/>
    <property type="molecule type" value="Genomic_DNA"/>
</dbReference>
<evidence type="ECO:0000313" key="4">
    <source>
        <dbReference type="EMBL" id="EMD17375.1"/>
    </source>
</evidence>
<dbReference type="BioCyc" id="ECAT999415-HMP:GTTI-386-MONOMER"/>
<dbReference type="PROSITE" id="PS51904">
    <property type="entry name" value="GLYCOSYL_HYDROL_F25_2"/>
    <property type="match status" value="1"/>
</dbReference>
<proteinExistence type="inferred from homology"/>
<evidence type="ECO:0000256" key="3">
    <source>
        <dbReference type="PROSITE-ProRule" id="PRU00591"/>
    </source>
</evidence>
<dbReference type="OrthoDB" id="1653207at2"/>
<dbReference type="RefSeq" id="WP_004801534.1">
    <property type="nucleotide sequence ID" value="NZ_AUGJ01000023.1"/>
</dbReference>
<dbReference type="PANTHER" id="PTHR34135:SF2">
    <property type="entry name" value="LYSOZYME"/>
    <property type="match status" value="1"/>
</dbReference>
<feature type="repeat" description="Cell wall-binding" evidence="3">
    <location>
        <begin position="474"/>
        <end position="493"/>
    </location>
</feature>
<sequence>MKKILAIIVSLTVVFSVILPAYARSGHWKENKIGWWYQYDDGTWVQGSFLKIGYHTFYFNKKGYAVKGWHFIDNNWYYFDDNCYMLKGKQSIKSLSFLFDNEGKLVNQSTSYQGAVGTTVKAYKAFNDPLLAVLDNAHFSTDKYHVCQTDKEGLLMPTGKGYATVTVKGTLNGYSFSKKYGVSITSSSAKIGADFSAYQGNIDFNKVKKSGIQYVILRGGHGFHTTGNLIDGVDRKIYDNLKLVSDAKMNFGLYWYLDSSTADKISIQDSIDQANKLVNILDHNKSYLSKMVYPIYLDLETNQLVKGIPASKRASYLESIVKAFIDVLHAHNYKNIGIYANTNWFKNYINSTYFTQFPIWQAHYSLETSQPSFMIGNKLIKAHMYQTGSSYYIEGVNGRVDLNYDYSTPLTIKQAGWHYTGKYWYYLNTHNQRVTGWVQYKNKWYFMDKEGIMQTGWVKPKKSWYYLNDSGAMLRGWQKIKNKWYYLGDSGAMLTGWQKINKKWYFLEDSGKMSSNRWIGNYYVTDSGAMAVSTWIGKYHVDSNGKWNKTR</sequence>
<gene>
    <name evidence="4" type="ORF">HMPREF9943_00376</name>
</gene>
<dbReference type="AlphaFoldDB" id="M2Q399"/>
<dbReference type="GO" id="GO:0009253">
    <property type="term" value="P:peptidoglycan catabolic process"/>
    <property type="evidence" value="ECO:0007669"/>
    <property type="project" value="InterPro"/>
</dbReference>
<dbReference type="eggNOG" id="COG5263">
    <property type="taxonomic scope" value="Bacteria"/>
</dbReference>
<evidence type="ECO:0000256" key="2">
    <source>
        <dbReference type="ARBA" id="ARBA00022737"/>
    </source>
</evidence>
<dbReference type="PATRIC" id="fig|999415.3.peg.372"/>
<dbReference type="Pfam" id="PF19127">
    <property type="entry name" value="Choline_bind_3"/>
    <property type="match status" value="2"/>
</dbReference>
<name>M2Q399_9FIRM</name>
<feature type="repeat" description="Cell wall-binding" evidence="3">
    <location>
        <begin position="454"/>
        <end position="473"/>
    </location>
</feature>
<evidence type="ECO:0000256" key="1">
    <source>
        <dbReference type="ARBA" id="ARBA00010646"/>
    </source>
</evidence>
<dbReference type="GO" id="GO:0016998">
    <property type="term" value="P:cell wall macromolecule catabolic process"/>
    <property type="evidence" value="ECO:0007669"/>
    <property type="project" value="InterPro"/>
</dbReference>
<organism evidence="4 5">
    <name type="scientific">Eggerthia catenaformis OT 569 = DSM 20559</name>
    <dbReference type="NCBI Taxonomy" id="999415"/>
    <lineage>
        <taxon>Bacteria</taxon>
        <taxon>Bacillati</taxon>
        <taxon>Bacillota</taxon>
        <taxon>Erysipelotrichia</taxon>
        <taxon>Erysipelotrichales</taxon>
        <taxon>Coprobacillaceae</taxon>
        <taxon>Eggerthia</taxon>
    </lineage>
</organism>
<dbReference type="SUPFAM" id="SSF69360">
    <property type="entry name" value="Cell wall binding repeat"/>
    <property type="match status" value="2"/>
</dbReference>
<dbReference type="InterPro" id="IPR002053">
    <property type="entry name" value="Glyco_hydro_25"/>
</dbReference>
<dbReference type="Gene3D" id="3.20.20.80">
    <property type="entry name" value="Glycosidases"/>
    <property type="match status" value="1"/>
</dbReference>
<dbReference type="Pfam" id="PF01183">
    <property type="entry name" value="Glyco_hydro_25"/>
    <property type="match status" value="1"/>
</dbReference>
<dbReference type="Proteomes" id="UP000011758">
    <property type="component" value="Unassembled WGS sequence"/>
</dbReference>
<accession>M2Q399</accession>
<dbReference type="Pfam" id="PF01473">
    <property type="entry name" value="Choline_bind_1"/>
    <property type="match status" value="2"/>
</dbReference>
<dbReference type="PROSITE" id="PS51170">
    <property type="entry name" value="CW"/>
    <property type="match status" value="5"/>
</dbReference>
<comment type="caution">
    <text evidence="4">The sequence shown here is derived from an EMBL/GenBank/DDBJ whole genome shotgun (WGS) entry which is preliminary data.</text>
</comment>
<dbReference type="PANTHER" id="PTHR34135">
    <property type="entry name" value="LYSOZYME"/>
    <property type="match status" value="1"/>
</dbReference>